<gene>
    <name evidence="12" type="ORF">B8V81_3800</name>
</gene>
<evidence type="ECO:0000256" key="7">
    <source>
        <dbReference type="ARBA" id="ARBA00023163"/>
    </source>
</evidence>
<dbReference type="SMART" id="SM00342">
    <property type="entry name" value="HTH_ARAC"/>
    <property type="match status" value="1"/>
</dbReference>
<dbReference type="GO" id="GO:0005737">
    <property type="term" value="C:cytoplasm"/>
    <property type="evidence" value="ECO:0007669"/>
    <property type="project" value="UniProtKB-SubCell"/>
</dbReference>
<evidence type="ECO:0000256" key="6">
    <source>
        <dbReference type="ARBA" id="ARBA00023125"/>
    </source>
</evidence>
<dbReference type="Gene3D" id="3.40.50.2300">
    <property type="match status" value="1"/>
</dbReference>
<keyword evidence="13" id="KW-1185">Reference proteome</keyword>
<dbReference type="GO" id="GO:0003700">
    <property type="term" value="F:DNA-binding transcription factor activity"/>
    <property type="evidence" value="ECO:0007669"/>
    <property type="project" value="InterPro"/>
</dbReference>
<keyword evidence="7" id="KW-0804">Transcription</keyword>
<dbReference type="InterPro" id="IPR009057">
    <property type="entry name" value="Homeodomain-like_sf"/>
</dbReference>
<evidence type="ECO:0000259" key="9">
    <source>
        <dbReference type="PROSITE" id="PS01124"/>
    </source>
</evidence>
<keyword evidence="5" id="KW-0805">Transcription regulation</keyword>
<dbReference type="InterPro" id="IPR001789">
    <property type="entry name" value="Sig_transdc_resp-reg_receiver"/>
</dbReference>
<evidence type="ECO:0000256" key="8">
    <source>
        <dbReference type="PROSITE-ProRule" id="PRU00169"/>
    </source>
</evidence>
<dbReference type="InterPro" id="IPR018062">
    <property type="entry name" value="HTH_AraC-typ_CS"/>
</dbReference>
<feature type="domain" description="HTH araC/xylS-type" evidence="9">
    <location>
        <begin position="436"/>
        <end position="534"/>
    </location>
</feature>
<dbReference type="RefSeq" id="WP_028599528.1">
    <property type="nucleotide sequence ID" value="NZ_BIMM01000002.1"/>
</dbReference>
<evidence type="ECO:0000259" key="10">
    <source>
        <dbReference type="PROSITE" id="PS50110"/>
    </source>
</evidence>
<evidence type="ECO:0000256" key="5">
    <source>
        <dbReference type="ARBA" id="ARBA00023015"/>
    </source>
</evidence>
<dbReference type="SMART" id="SM00448">
    <property type="entry name" value="REC"/>
    <property type="match status" value="1"/>
</dbReference>
<dbReference type="Pfam" id="PF12833">
    <property type="entry name" value="HTH_18"/>
    <property type="match status" value="1"/>
</dbReference>
<dbReference type="GO" id="GO:0043565">
    <property type="term" value="F:sequence-specific DNA binding"/>
    <property type="evidence" value="ECO:0007669"/>
    <property type="project" value="InterPro"/>
</dbReference>
<feature type="domain" description="Response regulatory" evidence="10">
    <location>
        <begin position="3"/>
        <end position="120"/>
    </location>
</feature>
<dbReference type="PROSITE" id="PS01124">
    <property type="entry name" value="HTH_ARAC_FAMILY_2"/>
    <property type="match status" value="1"/>
</dbReference>
<evidence type="ECO:0000313" key="12">
    <source>
        <dbReference type="EMBL" id="PLT45369.1"/>
    </source>
</evidence>
<evidence type="ECO:0000256" key="1">
    <source>
        <dbReference type="ARBA" id="ARBA00004496"/>
    </source>
</evidence>
<dbReference type="GO" id="GO:0000160">
    <property type="term" value="P:phosphorelay signal transduction system"/>
    <property type="evidence" value="ECO:0007669"/>
    <property type="project" value="UniProtKB-KW"/>
</dbReference>
<dbReference type="PRINTS" id="PR00032">
    <property type="entry name" value="HTHARAC"/>
</dbReference>
<keyword evidence="2" id="KW-0963">Cytoplasm</keyword>
<dbReference type="SUPFAM" id="SSF52172">
    <property type="entry name" value="CheY-like"/>
    <property type="match status" value="1"/>
</dbReference>
<proteinExistence type="predicted"/>
<dbReference type="PANTHER" id="PTHR42713:SF3">
    <property type="entry name" value="TRANSCRIPTIONAL REGULATORY PROTEIN HPTR"/>
    <property type="match status" value="1"/>
</dbReference>
<dbReference type="EMBL" id="NFEZ01000004">
    <property type="protein sequence ID" value="PLT45369.1"/>
    <property type="molecule type" value="Genomic_DNA"/>
</dbReference>
<dbReference type="InterPro" id="IPR018060">
    <property type="entry name" value="HTH_AraC"/>
</dbReference>
<evidence type="ECO:0000256" key="3">
    <source>
        <dbReference type="ARBA" id="ARBA00022553"/>
    </source>
</evidence>
<dbReference type="OrthoDB" id="9794370at2"/>
<sequence length="536" mass="60323">MYNLMIVDDELLMRIGIRNMIQWEEHGFRIVGEAANGKEGLEVALAASPDLIITDIKMPVMDGLQFIREVLKQRKKCQFIVLSNLDELQYVKEALKLHVADYLIKSELTSAALMELLASIREQLQLESGQPASADHPYDGSSSISHRKAEFFKDLISGFMTESEADARAADLHIRVKPADLIALTLKVNHFEAIKRKYVEKDEKLLRFSILNILEEIIPSKWEKEIVVLSSSEYLIVVNKLEGSSSARPDIEKLCAKIIASLKDFTNLSVSVGASAPASGFSSVKSAYKQAEQALGARFFASGPATFFYDDKAEEPPRKAANPKISSEEEQLFFAMLSSADKEQAGRFFAGLRSKLDQQRLDESSIRLFYILLLEKMNAYLSLAGKRPLSSFNGLSPYENVLKGDSWEDVHHGLLDYVSCCFDQEGRVVEESTYTGMAVDLIHTYFAEAISLQSVASQINVSPSYLSRIFKQEKGVNFVSYLTEVRLEKAKIYLRSGKLKVYAVAEMVGYPNYTYFSKIFKKHVGVTPEEYREQIH</sequence>
<accession>A0A2N5N505</accession>
<organism evidence="12 13">
    <name type="scientific">Paenibacillus pasadenensis</name>
    <dbReference type="NCBI Taxonomy" id="217090"/>
    <lineage>
        <taxon>Bacteria</taxon>
        <taxon>Bacillati</taxon>
        <taxon>Bacillota</taxon>
        <taxon>Bacilli</taxon>
        <taxon>Bacillales</taxon>
        <taxon>Paenibacillaceae</taxon>
        <taxon>Paenibacillus</taxon>
    </lineage>
</organism>
<keyword evidence="6" id="KW-0238">DNA-binding</keyword>
<dbReference type="InterPro" id="IPR041522">
    <property type="entry name" value="CdaR_GGDEF"/>
</dbReference>
<dbReference type="PROSITE" id="PS00041">
    <property type="entry name" value="HTH_ARAC_FAMILY_1"/>
    <property type="match status" value="1"/>
</dbReference>
<dbReference type="InterPro" id="IPR000160">
    <property type="entry name" value="GGDEF_dom"/>
</dbReference>
<dbReference type="PROSITE" id="PS50887">
    <property type="entry name" value="GGDEF"/>
    <property type="match status" value="1"/>
</dbReference>
<dbReference type="Pfam" id="PF00072">
    <property type="entry name" value="Response_reg"/>
    <property type="match status" value="1"/>
</dbReference>
<name>A0A2N5N505_9BACL</name>
<dbReference type="CDD" id="cd17536">
    <property type="entry name" value="REC_YesN-like"/>
    <property type="match status" value="1"/>
</dbReference>
<evidence type="ECO:0000256" key="2">
    <source>
        <dbReference type="ARBA" id="ARBA00022490"/>
    </source>
</evidence>
<comment type="subcellular location">
    <subcellularLocation>
        <location evidence="1">Cytoplasm</location>
    </subcellularLocation>
</comment>
<dbReference type="AlphaFoldDB" id="A0A2N5N505"/>
<dbReference type="InterPro" id="IPR051552">
    <property type="entry name" value="HptR"/>
</dbReference>
<evidence type="ECO:0000313" key="13">
    <source>
        <dbReference type="Proteomes" id="UP000234789"/>
    </source>
</evidence>
<reference evidence="12 13" key="1">
    <citation type="submission" date="2017-05" db="EMBL/GenBank/DDBJ databases">
        <title>Functional genome analysis of Paenibacillus pasadenensis strain R16: insights on endophytic life style and antifungal activity.</title>
        <authorList>
            <person name="Passera A."/>
            <person name="Marcolungo L."/>
            <person name="Casati P."/>
            <person name="Brasca M."/>
            <person name="Quaglino F."/>
            <person name="Delledonne M."/>
        </authorList>
    </citation>
    <scope>NUCLEOTIDE SEQUENCE [LARGE SCALE GENOMIC DNA]</scope>
    <source>
        <strain evidence="12 13">R16</strain>
    </source>
</reference>
<protein>
    <submittedName>
        <fullName evidence="12">Two-component response regulator yesN, associated with MetSO reductase</fullName>
    </submittedName>
</protein>
<dbReference type="SUPFAM" id="SSF46689">
    <property type="entry name" value="Homeodomain-like"/>
    <property type="match status" value="2"/>
</dbReference>
<feature type="domain" description="GGDEF" evidence="11">
    <location>
        <begin position="179"/>
        <end position="311"/>
    </location>
</feature>
<keyword evidence="4" id="KW-0902">Two-component regulatory system</keyword>
<dbReference type="PANTHER" id="PTHR42713">
    <property type="entry name" value="HISTIDINE KINASE-RELATED"/>
    <property type="match status" value="1"/>
</dbReference>
<evidence type="ECO:0000256" key="4">
    <source>
        <dbReference type="ARBA" id="ARBA00023012"/>
    </source>
</evidence>
<comment type="caution">
    <text evidence="12">The sequence shown here is derived from an EMBL/GenBank/DDBJ whole genome shotgun (WGS) entry which is preliminary data.</text>
</comment>
<dbReference type="Gene3D" id="1.10.10.60">
    <property type="entry name" value="Homeodomain-like"/>
    <property type="match status" value="2"/>
</dbReference>
<dbReference type="Proteomes" id="UP000234789">
    <property type="component" value="Unassembled WGS sequence"/>
</dbReference>
<dbReference type="InterPro" id="IPR020449">
    <property type="entry name" value="Tscrpt_reg_AraC-type_HTH"/>
</dbReference>
<dbReference type="Pfam" id="PF17853">
    <property type="entry name" value="GGDEF_2"/>
    <property type="match status" value="1"/>
</dbReference>
<feature type="modified residue" description="4-aspartylphosphate" evidence="8">
    <location>
        <position position="55"/>
    </location>
</feature>
<dbReference type="PROSITE" id="PS50110">
    <property type="entry name" value="RESPONSE_REGULATORY"/>
    <property type="match status" value="1"/>
</dbReference>
<keyword evidence="3 8" id="KW-0597">Phosphoprotein</keyword>
<dbReference type="InterPro" id="IPR011006">
    <property type="entry name" value="CheY-like_superfamily"/>
</dbReference>
<evidence type="ECO:0000259" key="11">
    <source>
        <dbReference type="PROSITE" id="PS50887"/>
    </source>
</evidence>